<evidence type="ECO:0000313" key="3">
    <source>
        <dbReference type="EMBL" id="VAW29578.1"/>
    </source>
</evidence>
<proteinExistence type="predicted"/>
<name>A0A3B0UG47_9ZZZZ</name>
<feature type="non-terminal residue" evidence="3">
    <location>
        <position position="129"/>
    </location>
</feature>
<feature type="transmembrane region" description="Helical" evidence="1">
    <location>
        <begin position="21"/>
        <end position="42"/>
    </location>
</feature>
<dbReference type="AlphaFoldDB" id="A0A3B0UG47"/>
<accession>A0A3B0UG47</accession>
<gene>
    <name evidence="3" type="ORF">MNBD_BACTEROID06-660</name>
</gene>
<keyword evidence="1" id="KW-0472">Membrane</keyword>
<reference evidence="3" key="1">
    <citation type="submission" date="2018-06" db="EMBL/GenBank/DDBJ databases">
        <authorList>
            <person name="Zhirakovskaya E."/>
        </authorList>
    </citation>
    <scope>NUCLEOTIDE SEQUENCE</scope>
</reference>
<feature type="domain" description="MacB-like periplasmic core" evidence="2">
    <location>
        <begin position="21"/>
        <end position="103"/>
    </location>
</feature>
<dbReference type="EMBL" id="UOES01000596">
    <property type="protein sequence ID" value="VAW29578.1"/>
    <property type="molecule type" value="Genomic_DNA"/>
</dbReference>
<protein>
    <submittedName>
        <fullName evidence="3">ABC-type antimicrobial peptide transport system, permease component</fullName>
    </submittedName>
</protein>
<keyword evidence="1" id="KW-0812">Transmembrane</keyword>
<sequence>MNLIENIREGFRSINANLLRSVLTALIVAIGIASLVGILTAIDGIQSSITESFSSLGANSFNISVKKSRGRSRGREERVYPAITYKQAVKFSEKFKSNAQVSLSSFITQIAEVKRLSEKTNPNISVVGG</sequence>
<keyword evidence="1" id="KW-1133">Transmembrane helix</keyword>
<organism evidence="3">
    <name type="scientific">hydrothermal vent metagenome</name>
    <dbReference type="NCBI Taxonomy" id="652676"/>
    <lineage>
        <taxon>unclassified sequences</taxon>
        <taxon>metagenomes</taxon>
        <taxon>ecological metagenomes</taxon>
    </lineage>
</organism>
<evidence type="ECO:0000259" key="2">
    <source>
        <dbReference type="Pfam" id="PF12704"/>
    </source>
</evidence>
<evidence type="ECO:0000256" key="1">
    <source>
        <dbReference type="SAM" id="Phobius"/>
    </source>
</evidence>
<dbReference type="Pfam" id="PF12704">
    <property type="entry name" value="MacB_PCD"/>
    <property type="match status" value="1"/>
</dbReference>
<dbReference type="InterPro" id="IPR025857">
    <property type="entry name" value="MacB_PCD"/>
</dbReference>